<dbReference type="EMBL" id="MFAZ01000006">
    <property type="protein sequence ID" value="OGD87963.1"/>
    <property type="molecule type" value="Genomic_DNA"/>
</dbReference>
<keyword evidence="1" id="KW-1133">Transmembrane helix</keyword>
<reference evidence="2 3" key="1">
    <citation type="journal article" date="2016" name="Nat. Commun.">
        <title>Thousands of microbial genomes shed light on interconnected biogeochemical processes in an aquifer system.</title>
        <authorList>
            <person name="Anantharaman K."/>
            <person name="Brown C.T."/>
            <person name="Hug L.A."/>
            <person name="Sharon I."/>
            <person name="Castelle C.J."/>
            <person name="Probst A.J."/>
            <person name="Thomas B.C."/>
            <person name="Singh A."/>
            <person name="Wilkins M.J."/>
            <person name="Karaoz U."/>
            <person name="Brodie E.L."/>
            <person name="Williams K.H."/>
            <person name="Hubbard S.S."/>
            <person name="Banfield J.F."/>
        </authorList>
    </citation>
    <scope>NUCLEOTIDE SEQUENCE [LARGE SCALE GENOMIC DNA]</scope>
</reference>
<dbReference type="STRING" id="1797711.A2870_02635"/>
<sequence>MDNNQITLTGANKKKYIIAAISLVVILAAVYFLFIFTKGAKSIKPQDSSGEVKSLSDVEIGKRPFVTLTPASEGAEIIISIENMSYWDGITYDLTYDTERSGISGTINQGVIGSDVNTKDPIYKKALLLGTASRGVRNADNTPDHIVTNGKLNMTLTKDEIEYNSETPWLIDYVGSKSKSFKDASGNFQFQVPLFGKDYWVIVADTVGVPPDTKDFDTKKTISPLYGVFAVTPDFPKPANISIKVDKDASNSALWTYSHADGKWQKQDSKYDSAAKTVTAAVSNFATFVVVGQ</sequence>
<keyword evidence="1" id="KW-0812">Transmembrane</keyword>
<accession>A0A1F5G7V3</accession>
<name>A0A1F5G7V3_9BACT</name>
<gene>
    <name evidence="2" type="ORF">A2870_02635</name>
</gene>
<evidence type="ECO:0000313" key="2">
    <source>
        <dbReference type="EMBL" id="OGD87963.1"/>
    </source>
</evidence>
<evidence type="ECO:0000256" key="1">
    <source>
        <dbReference type="SAM" id="Phobius"/>
    </source>
</evidence>
<dbReference type="AlphaFoldDB" id="A0A1F5G7V3"/>
<protein>
    <submittedName>
        <fullName evidence="2">Uncharacterized protein</fullName>
    </submittedName>
</protein>
<keyword evidence="1" id="KW-0472">Membrane</keyword>
<feature type="transmembrane region" description="Helical" evidence="1">
    <location>
        <begin position="16"/>
        <end position="36"/>
    </location>
</feature>
<comment type="caution">
    <text evidence="2">The sequence shown here is derived from an EMBL/GenBank/DDBJ whole genome shotgun (WGS) entry which is preliminary data.</text>
</comment>
<evidence type="ECO:0000313" key="3">
    <source>
        <dbReference type="Proteomes" id="UP000179102"/>
    </source>
</evidence>
<dbReference type="Proteomes" id="UP000179102">
    <property type="component" value="Unassembled WGS sequence"/>
</dbReference>
<proteinExistence type="predicted"/>
<organism evidence="2 3">
    <name type="scientific">Candidatus Curtissbacteria bacterium RIFCSPHIGHO2_01_FULL_41_11</name>
    <dbReference type="NCBI Taxonomy" id="1797711"/>
    <lineage>
        <taxon>Bacteria</taxon>
        <taxon>Candidatus Curtissiibacteriota</taxon>
    </lineage>
</organism>